<comment type="similarity">
    <text evidence="8">Belongs to the binding-protein-dependent transport system permease family.</text>
</comment>
<evidence type="ECO:0000256" key="8">
    <source>
        <dbReference type="RuleBase" id="RU363032"/>
    </source>
</evidence>
<feature type="transmembrane region" description="Helical" evidence="8">
    <location>
        <begin position="181"/>
        <end position="202"/>
    </location>
</feature>
<dbReference type="InterPro" id="IPR000515">
    <property type="entry name" value="MetI-like"/>
</dbReference>
<evidence type="ECO:0000256" key="2">
    <source>
        <dbReference type="ARBA" id="ARBA00022448"/>
    </source>
</evidence>
<dbReference type="EMBL" id="JABBNI010000047">
    <property type="protein sequence ID" value="NMM64594.1"/>
    <property type="molecule type" value="Genomic_DNA"/>
</dbReference>
<dbReference type="Pfam" id="PF00528">
    <property type="entry name" value="BPD_transp_1"/>
    <property type="match status" value="1"/>
</dbReference>
<dbReference type="PANTHER" id="PTHR30614:SF0">
    <property type="entry name" value="L-CYSTINE TRANSPORT SYSTEM PERMEASE PROTEIN TCYL"/>
    <property type="match status" value="1"/>
</dbReference>
<comment type="subcellular location">
    <subcellularLocation>
        <location evidence="1 8">Cell membrane</location>
        <topology evidence="1 8">Multi-pass membrane protein</topology>
    </subcellularLocation>
</comment>
<name>A0A7Y0EJF5_9CLOT</name>
<dbReference type="PROSITE" id="PS50928">
    <property type="entry name" value="ABC_TM1"/>
    <property type="match status" value="1"/>
</dbReference>
<dbReference type="CDD" id="cd06261">
    <property type="entry name" value="TM_PBP2"/>
    <property type="match status" value="1"/>
</dbReference>
<dbReference type="Gene3D" id="1.10.3720.10">
    <property type="entry name" value="MetI-like"/>
    <property type="match status" value="1"/>
</dbReference>
<evidence type="ECO:0000313" key="10">
    <source>
        <dbReference type="EMBL" id="NMM64594.1"/>
    </source>
</evidence>
<dbReference type="InterPro" id="IPR010065">
    <property type="entry name" value="AA_ABC_transptr_permease_3TM"/>
</dbReference>
<dbReference type="InterPro" id="IPR043429">
    <property type="entry name" value="ArtM/GltK/GlnP/TcyL/YhdX-like"/>
</dbReference>
<keyword evidence="6 8" id="KW-1133">Transmembrane helix</keyword>
<sequence length="212" mass="23264">MANLIDITGFILKGSLISLELFFIVAVFSIPLGGLVAVGKISGVKLLRILLSLYTWIFRGTPLLLQLFFTYFGLPVIGIRLEPLTAASIAFTVNYAAYLAEIFRAGIESIDRGQFEAAKALGMSYSQTMIRIIIPQAVKNVIPAVCNESINLIKDTALVAAIGIGDLLRAAKEIVTRDFTITPFMIAAVMYLFITSILVLVFRSIEKKYSVY</sequence>
<dbReference type="AlphaFoldDB" id="A0A7Y0EJF5"/>
<feature type="transmembrane region" description="Helical" evidence="8">
    <location>
        <begin position="21"/>
        <end position="41"/>
    </location>
</feature>
<keyword evidence="11" id="KW-1185">Reference proteome</keyword>
<evidence type="ECO:0000256" key="4">
    <source>
        <dbReference type="ARBA" id="ARBA00022692"/>
    </source>
</evidence>
<evidence type="ECO:0000259" key="9">
    <source>
        <dbReference type="PROSITE" id="PS50928"/>
    </source>
</evidence>
<dbReference type="PANTHER" id="PTHR30614">
    <property type="entry name" value="MEMBRANE COMPONENT OF AMINO ACID ABC TRANSPORTER"/>
    <property type="match status" value="1"/>
</dbReference>
<comment type="caution">
    <text evidence="10">The sequence shown here is derived from an EMBL/GenBank/DDBJ whole genome shotgun (WGS) entry which is preliminary data.</text>
</comment>
<protein>
    <submittedName>
        <fullName evidence="10">Amino acid ABC transporter permease</fullName>
    </submittedName>
</protein>
<feature type="transmembrane region" description="Helical" evidence="8">
    <location>
        <begin position="53"/>
        <end position="74"/>
    </location>
</feature>
<dbReference type="Proteomes" id="UP000537131">
    <property type="component" value="Unassembled WGS sequence"/>
</dbReference>
<feature type="domain" description="ABC transmembrane type-1" evidence="9">
    <location>
        <begin position="15"/>
        <end position="202"/>
    </location>
</feature>
<evidence type="ECO:0000256" key="3">
    <source>
        <dbReference type="ARBA" id="ARBA00022475"/>
    </source>
</evidence>
<proteinExistence type="inferred from homology"/>
<evidence type="ECO:0000256" key="1">
    <source>
        <dbReference type="ARBA" id="ARBA00004651"/>
    </source>
</evidence>
<dbReference type="InterPro" id="IPR035906">
    <property type="entry name" value="MetI-like_sf"/>
</dbReference>
<gene>
    <name evidence="10" type="ORF">HBE96_18470</name>
</gene>
<evidence type="ECO:0000256" key="7">
    <source>
        <dbReference type="ARBA" id="ARBA00023136"/>
    </source>
</evidence>
<dbReference type="GO" id="GO:0043190">
    <property type="term" value="C:ATP-binding cassette (ABC) transporter complex"/>
    <property type="evidence" value="ECO:0007669"/>
    <property type="project" value="InterPro"/>
</dbReference>
<accession>A0A7Y0EJF5</accession>
<evidence type="ECO:0000256" key="6">
    <source>
        <dbReference type="ARBA" id="ARBA00022989"/>
    </source>
</evidence>
<dbReference type="RefSeq" id="WP_169299185.1">
    <property type="nucleotide sequence ID" value="NZ_JABBNI010000047.1"/>
</dbReference>
<reference evidence="10 11" key="1">
    <citation type="submission" date="2020-04" db="EMBL/GenBank/DDBJ databases">
        <authorList>
            <person name="Doyle D.A."/>
        </authorList>
    </citation>
    <scope>NUCLEOTIDE SEQUENCE [LARGE SCALE GENOMIC DNA]</scope>
    <source>
        <strain evidence="10 11">P21</strain>
    </source>
</reference>
<keyword evidence="5" id="KW-0029">Amino-acid transport</keyword>
<dbReference type="SUPFAM" id="SSF161098">
    <property type="entry name" value="MetI-like"/>
    <property type="match status" value="1"/>
</dbReference>
<dbReference type="FunFam" id="1.10.3720.10:FF:000006">
    <property type="entry name" value="Glutamate/aspartate ABC transporter, permease protein GltK"/>
    <property type="match status" value="1"/>
</dbReference>
<dbReference type="NCBIfam" id="TIGR01726">
    <property type="entry name" value="HEQRo_perm_3TM"/>
    <property type="match status" value="1"/>
</dbReference>
<keyword evidence="3" id="KW-1003">Cell membrane</keyword>
<organism evidence="10 11">
    <name type="scientific">Clostridium muellerianum</name>
    <dbReference type="NCBI Taxonomy" id="2716538"/>
    <lineage>
        <taxon>Bacteria</taxon>
        <taxon>Bacillati</taxon>
        <taxon>Bacillota</taxon>
        <taxon>Clostridia</taxon>
        <taxon>Eubacteriales</taxon>
        <taxon>Clostridiaceae</taxon>
        <taxon>Clostridium</taxon>
    </lineage>
</organism>
<evidence type="ECO:0000256" key="5">
    <source>
        <dbReference type="ARBA" id="ARBA00022970"/>
    </source>
</evidence>
<keyword evidence="4 8" id="KW-0812">Transmembrane</keyword>
<keyword evidence="7 8" id="KW-0472">Membrane</keyword>
<dbReference type="GO" id="GO:0022857">
    <property type="term" value="F:transmembrane transporter activity"/>
    <property type="evidence" value="ECO:0007669"/>
    <property type="project" value="InterPro"/>
</dbReference>
<reference evidence="10 11" key="2">
    <citation type="submission" date="2020-06" db="EMBL/GenBank/DDBJ databases">
        <title>Complete Genome Sequence of Clostridium muelleri sp. nov. P21T, an Acid-Alcohol Producing Acetogen Isolated from Old Hay.</title>
        <authorList>
            <person name="Duncan K.E."/>
            <person name="Tanner R.S."/>
        </authorList>
    </citation>
    <scope>NUCLEOTIDE SEQUENCE [LARGE SCALE GENOMIC DNA]</scope>
    <source>
        <strain evidence="10 11">P21</strain>
    </source>
</reference>
<dbReference type="GO" id="GO:0006865">
    <property type="term" value="P:amino acid transport"/>
    <property type="evidence" value="ECO:0007669"/>
    <property type="project" value="UniProtKB-KW"/>
</dbReference>
<keyword evidence="2 8" id="KW-0813">Transport</keyword>
<evidence type="ECO:0000313" key="11">
    <source>
        <dbReference type="Proteomes" id="UP000537131"/>
    </source>
</evidence>